<dbReference type="HAMAP" id="MF_01393">
    <property type="entry name" value="ATP_synth_a_bact"/>
    <property type="match status" value="1"/>
</dbReference>
<dbReference type="PRINTS" id="PR00123">
    <property type="entry name" value="ATPASEA"/>
</dbReference>
<sequence length="249" mass="26762">MEESPLHPFELHNFVNITLGGLDISINKAVIMMWVVVALVTVLMVMAGSARRLVPGKLQSLAEMLVDFIRGIILDTMGQGGMKFFPLVATLFLFILFANLLGLIPGAYTVTSQIIVTAVFAVVVYGLSLVMGFVLHGGKFLGILVPPGTPGWLLPLMVPIELISQLARPISLAVRLFANMTAGHVILGVLFGLAVSGGLLIGWLPFAFTIAMNGLEVGIAFIQAYIFTVLTCVYLGDAFHLHGHDEHAH</sequence>
<dbReference type="CDD" id="cd00310">
    <property type="entry name" value="ATP-synt_Fo_a_6"/>
    <property type="match status" value="1"/>
</dbReference>
<gene>
    <name evidence="11 13" type="primary">atpB</name>
    <name evidence="13" type="ORF">NITMOv2_4181</name>
</gene>
<dbReference type="NCBIfam" id="TIGR01131">
    <property type="entry name" value="ATP_synt_6_or_A"/>
    <property type="match status" value="1"/>
</dbReference>
<evidence type="ECO:0000256" key="7">
    <source>
        <dbReference type="ARBA" id="ARBA00022989"/>
    </source>
</evidence>
<dbReference type="KEGG" id="nmv:NITMOv2_4181"/>
<evidence type="ECO:0000256" key="1">
    <source>
        <dbReference type="ARBA" id="ARBA00004141"/>
    </source>
</evidence>
<dbReference type="AlphaFoldDB" id="A0A0K2GI02"/>
<dbReference type="InterPro" id="IPR045083">
    <property type="entry name" value="ATP_synth_F0_asu_bact/mt"/>
</dbReference>
<keyword evidence="13" id="KW-0378">Hydrolase</keyword>
<feature type="transmembrane region" description="Helical" evidence="11">
    <location>
        <begin position="114"/>
        <end position="135"/>
    </location>
</feature>
<dbReference type="InterPro" id="IPR023011">
    <property type="entry name" value="ATP_synth_F0_asu_AS"/>
</dbReference>
<keyword evidence="9 11" id="KW-0472">Membrane</keyword>
<comment type="subcellular location">
    <subcellularLocation>
        <location evidence="11 12">Cell membrane</location>
        <topology evidence="11 12">Multi-pass membrane protein</topology>
    </subcellularLocation>
    <subcellularLocation>
        <location evidence="1">Membrane</location>
        <topology evidence="1">Multi-pass membrane protein</topology>
    </subcellularLocation>
</comment>
<accession>A0A0K2GI02</accession>
<dbReference type="STRING" id="42253.NITMOv2_4181"/>
<keyword evidence="11" id="KW-1003">Cell membrane</keyword>
<keyword evidence="10 11" id="KW-0066">ATP synthesis</keyword>
<dbReference type="Proteomes" id="UP000069205">
    <property type="component" value="Chromosome"/>
</dbReference>
<feature type="transmembrane region" description="Helical" evidence="11">
    <location>
        <begin position="185"/>
        <end position="211"/>
    </location>
</feature>
<dbReference type="GO" id="GO:0005886">
    <property type="term" value="C:plasma membrane"/>
    <property type="evidence" value="ECO:0007669"/>
    <property type="project" value="UniProtKB-SubCell"/>
</dbReference>
<name>A0A0K2GI02_NITMO</name>
<dbReference type="PANTHER" id="PTHR11410">
    <property type="entry name" value="ATP SYNTHASE SUBUNIT A"/>
    <property type="match status" value="1"/>
</dbReference>
<evidence type="ECO:0000256" key="6">
    <source>
        <dbReference type="ARBA" id="ARBA00022781"/>
    </source>
</evidence>
<keyword evidence="14" id="KW-1185">Reference proteome</keyword>
<dbReference type="GO" id="GO:0046933">
    <property type="term" value="F:proton-transporting ATP synthase activity, rotational mechanism"/>
    <property type="evidence" value="ECO:0007669"/>
    <property type="project" value="UniProtKB-UniRule"/>
</dbReference>
<dbReference type="GO" id="GO:0016787">
    <property type="term" value="F:hydrolase activity"/>
    <property type="evidence" value="ECO:0007669"/>
    <property type="project" value="UniProtKB-KW"/>
</dbReference>
<evidence type="ECO:0000256" key="9">
    <source>
        <dbReference type="ARBA" id="ARBA00023136"/>
    </source>
</evidence>
<dbReference type="Pfam" id="PF00119">
    <property type="entry name" value="ATP-synt_A"/>
    <property type="match status" value="1"/>
</dbReference>
<organism evidence="13 14">
    <name type="scientific">Nitrospira moscoviensis</name>
    <dbReference type="NCBI Taxonomy" id="42253"/>
    <lineage>
        <taxon>Bacteria</taxon>
        <taxon>Pseudomonadati</taxon>
        <taxon>Nitrospirota</taxon>
        <taxon>Nitrospiria</taxon>
        <taxon>Nitrospirales</taxon>
        <taxon>Nitrospiraceae</taxon>
        <taxon>Nitrospira</taxon>
    </lineage>
</organism>
<evidence type="ECO:0000256" key="5">
    <source>
        <dbReference type="ARBA" id="ARBA00022692"/>
    </source>
</evidence>
<dbReference type="InterPro" id="IPR000568">
    <property type="entry name" value="ATP_synth_F0_asu"/>
</dbReference>
<dbReference type="NCBIfam" id="NF004482">
    <property type="entry name" value="PRK05815.2-4"/>
    <property type="match status" value="1"/>
</dbReference>
<evidence type="ECO:0000256" key="12">
    <source>
        <dbReference type="RuleBase" id="RU000483"/>
    </source>
</evidence>
<feature type="transmembrane region" description="Helical" evidence="11">
    <location>
        <begin position="217"/>
        <end position="236"/>
    </location>
</feature>
<keyword evidence="4 11" id="KW-0138">CF(0)</keyword>
<feature type="transmembrane region" description="Helical" evidence="11">
    <location>
        <begin position="29"/>
        <end position="50"/>
    </location>
</feature>
<keyword evidence="6 11" id="KW-0375">Hydrogen ion transport</keyword>
<evidence type="ECO:0000313" key="13">
    <source>
        <dbReference type="EMBL" id="ALA60561.1"/>
    </source>
</evidence>
<dbReference type="Gene3D" id="1.20.120.220">
    <property type="entry name" value="ATP synthase, F0 complex, subunit A"/>
    <property type="match status" value="1"/>
</dbReference>
<proteinExistence type="inferred from homology"/>
<dbReference type="InterPro" id="IPR035908">
    <property type="entry name" value="F0_ATP_A_sf"/>
</dbReference>
<keyword evidence="3 11" id="KW-0813">Transport</keyword>
<keyword evidence="7 11" id="KW-1133">Transmembrane helix</keyword>
<evidence type="ECO:0000256" key="4">
    <source>
        <dbReference type="ARBA" id="ARBA00022547"/>
    </source>
</evidence>
<dbReference type="OrthoDB" id="9809130at2"/>
<dbReference type="SUPFAM" id="SSF81336">
    <property type="entry name" value="F1F0 ATP synthase subunit A"/>
    <property type="match status" value="1"/>
</dbReference>
<keyword evidence="5 11" id="KW-0812">Transmembrane</keyword>
<reference evidence="13 14" key="1">
    <citation type="journal article" date="2015" name="Proc. Natl. Acad. Sci. U.S.A.">
        <title>Expanded metabolic versatility of ubiquitous nitrite-oxidizing bacteria from the genus Nitrospira.</title>
        <authorList>
            <person name="Koch H."/>
            <person name="Lucker S."/>
            <person name="Albertsen M."/>
            <person name="Kitzinger K."/>
            <person name="Herbold C."/>
            <person name="Spieck E."/>
            <person name="Nielsen P.H."/>
            <person name="Wagner M."/>
            <person name="Daims H."/>
        </authorList>
    </citation>
    <scope>NUCLEOTIDE SEQUENCE [LARGE SCALE GENOMIC DNA]</scope>
    <source>
        <strain evidence="13 14">NSP M-1</strain>
    </source>
</reference>
<dbReference type="PROSITE" id="PS00449">
    <property type="entry name" value="ATPASE_A"/>
    <property type="match status" value="1"/>
</dbReference>
<dbReference type="GO" id="GO:0045259">
    <property type="term" value="C:proton-transporting ATP synthase complex"/>
    <property type="evidence" value="ECO:0007669"/>
    <property type="project" value="UniProtKB-KW"/>
</dbReference>
<evidence type="ECO:0000256" key="10">
    <source>
        <dbReference type="ARBA" id="ARBA00023310"/>
    </source>
</evidence>
<comment type="function">
    <text evidence="11 12">Key component of the proton channel; it plays a direct role in the translocation of protons across the membrane.</text>
</comment>
<evidence type="ECO:0000256" key="11">
    <source>
        <dbReference type="HAMAP-Rule" id="MF_01393"/>
    </source>
</evidence>
<protein>
    <recommendedName>
        <fullName evidence="11 12">ATP synthase subunit a</fullName>
    </recommendedName>
    <alternativeName>
        <fullName evidence="11">ATP synthase F0 sector subunit a</fullName>
    </alternativeName>
    <alternativeName>
        <fullName evidence="11">F-ATPase subunit 6</fullName>
    </alternativeName>
</protein>
<evidence type="ECO:0000256" key="2">
    <source>
        <dbReference type="ARBA" id="ARBA00006810"/>
    </source>
</evidence>
<comment type="similarity">
    <text evidence="2 11 12">Belongs to the ATPase A chain family.</text>
</comment>
<keyword evidence="8 11" id="KW-0406">Ion transport</keyword>
<dbReference type="PANTHER" id="PTHR11410:SF0">
    <property type="entry name" value="ATP SYNTHASE SUBUNIT A"/>
    <property type="match status" value="1"/>
</dbReference>
<evidence type="ECO:0000256" key="8">
    <source>
        <dbReference type="ARBA" id="ARBA00023065"/>
    </source>
</evidence>
<dbReference type="RefSeq" id="WP_053381402.1">
    <property type="nucleotide sequence ID" value="NZ_CP011801.1"/>
</dbReference>
<dbReference type="EMBL" id="CP011801">
    <property type="protein sequence ID" value="ALA60561.1"/>
    <property type="molecule type" value="Genomic_DNA"/>
</dbReference>
<dbReference type="PATRIC" id="fig|42253.5.peg.4130"/>
<evidence type="ECO:0000256" key="3">
    <source>
        <dbReference type="ARBA" id="ARBA00022448"/>
    </source>
</evidence>
<feature type="transmembrane region" description="Helical" evidence="11">
    <location>
        <begin position="84"/>
        <end position="108"/>
    </location>
</feature>
<evidence type="ECO:0000313" key="14">
    <source>
        <dbReference type="Proteomes" id="UP000069205"/>
    </source>
</evidence>